<feature type="non-terminal residue" evidence="15">
    <location>
        <position position="1354"/>
    </location>
</feature>
<dbReference type="InterPro" id="IPR000020">
    <property type="entry name" value="Anaphylatoxin/fibulin"/>
</dbReference>
<evidence type="ECO:0000256" key="1">
    <source>
        <dbReference type="ARBA" id="ARBA00004498"/>
    </source>
</evidence>
<dbReference type="Proteomes" id="UP001046870">
    <property type="component" value="Chromosome 5"/>
</dbReference>
<feature type="domain" description="Anaphylatoxin-like" evidence="13">
    <location>
        <begin position="641"/>
        <end position="673"/>
    </location>
</feature>
<dbReference type="PROSITE" id="PS01177">
    <property type="entry name" value="ANAPHYLATOXIN_1"/>
    <property type="match status" value="1"/>
</dbReference>
<dbReference type="InterPro" id="IPR026823">
    <property type="entry name" value="cEGF"/>
</dbReference>
<keyword evidence="10" id="KW-0325">Glycoprotein</keyword>
<keyword evidence="9" id="KW-1015">Disulfide bond</keyword>
<dbReference type="Pfam" id="PF24532">
    <property type="entry name" value="FIBL-2"/>
    <property type="match status" value="1"/>
</dbReference>
<feature type="domain" description="Anaphylatoxin-like" evidence="13">
    <location>
        <begin position="608"/>
        <end position="639"/>
    </location>
</feature>
<feature type="region of interest" description="Disordered" evidence="12">
    <location>
        <begin position="678"/>
        <end position="700"/>
    </location>
</feature>
<dbReference type="InterPro" id="IPR000742">
    <property type="entry name" value="EGF"/>
</dbReference>
<feature type="domain" description="EGF-like" evidence="14">
    <location>
        <begin position="1028"/>
        <end position="1070"/>
    </location>
</feature>
<dbReference type="Pfam" id="PF22914">
    <property type="entry name" value="Fibulin_C"/>
    <property type="match status" value="1"/>
</dbReference>
<feature type="compositionally biased region" description="Polar residues" evidence="12">
    <location>
        <begin position="391"/>
        <end position="401"/>
    </location>
</feature>
<dbReference type="Pfam" id="PF12662">
    <property type="entry name" value="cEGF"/>
    <property type="match status" value="3"/>
</dbReference>
<dbReference type="InterPro" id="IPR000152">
    <property type="entry name" value="EGF-type_Asp/Asn_hydroxyl_site"/>
</dbReference>
<dbReference type="GO" id="GO:0071944">
    <property type="term" value="C:cell periphery"/>
    <property type="evidence" value="ECO:0007669"/>
    <property type="project" value="UniProtKB-ARBA"/>
</dbReference>
<sequence>AIDCSTTRLTVQRRPRNFCPSPLLEKKKRKNLKGSPYYRGLRTVHGLCRLEEINDRSCSVTRGGPQSVVGNLSTHFDLDCASDTFFGRAVRKMAFHRLMKSTLFQFALLLCFSGYLCQKDCTGVDCPVLDNCIEEVLERGACCASCVQTGCTCEGYQYYDCVNAGFRNGKVPEGESYFVDFGSTECSCPQGGGRISCHFIPCPDIPANCIEVSEPADGCVQCERIGCVHNGQKYEAGHSFHMEPCEVCHCPNEGGSLMCYHIPDCDPSNIQKPMLAATTEENTPERQYNDPFIFDQDGAIDRISKPYRLTHSDTLPLFKQDPPHIDEEEDYDYPPTEPARIALHDLGLPTEPAVISVSHPETTTPQEGFDQPEKQELREVFGTHEEGPENEITTEPPQTVKQTTPSLQEETTTTSETVLESQIHQQETSVEEGKDGEEEKVVTVKDVTDAASNEKYLLHDVGREHENGHEVPLKESSKDSGRQEKKSRPHKHPHRKHEQNTFPLVKFSPTTQPPVRMKADEGQSPTRQSQTLLNYQPEEEEGQNALDSFPTQHEVSAKDLVETCCNVGQKWASDNQHCNEMPAAKEDRHSICRIAQKQCCLGYLKESQCLAGMNAAKAGDGCEGGDGDACGADSYKECCSCCSLGMQFRSEGQSCEAHRHLGYPCSHVFLTCCEGDDGQSQPTIRRKERPHPTALPKRVSDSKFPNEAFSIGDHVEAENAVEEADDVDECQVYEGQLCHHRCINTWGSYECACFPGYVLLQDGHICVPETPEEDNRVTEEKLPTAQPDAAQAPVPTIQPDIQLNPCEGNDVCMHQCTVEEGQARCSCFPGFSLQADGRSCEDVNECRSGAHNCSRGDFCVNEEGSFQCVRLNELCDEGFIHNMNRECVDVNECVTNSHSCQANERCLNTVGSFVCERQITCPAGYQLRNGVCEDVDECALQTHNCGVGFECQNTDGSFYCNPKQRCFTGFTQDTHGNCIDINECTSLEEPCSSGFNCINTVGSYTCQRKIIMCSHGYHASPDGARCIDVDECQTGVHRCGEGQICHNLPGTYRCDCQTGYQYDMIRRVCVDVNECWRYPGRLCAQTCENTPGSYRCSCTAGFTLSYDGKNCEDMNECNNNPCSQECANIYGSYQCYCRQGFYLKEDGHTCEDIDECSQSIGNLCAFQCVNVPGSYQCACPPHGYTMSPNGRTCRDIDECAIGAHNCSSTETCYNIQGSFRCLSFACPLNYRKVSDTRCERISCPSFLDCQNSPLRITYYQLSFQTNIVIPAQIFRIGPSPAYSGDNIIISITKGNEENYFSTRKLNTFTGAVYLQRQVREPRDFLIDVEMKLLRQGTFTTFLARIYVFITAHSL</sequence>
<evidence type="ECO:0000256" key="8">
    <source>
        <dbReference type="ARBA" id="ARBA00022837"/>
    </source>
</evidence>
<dbReference type="SMART" id="SM00181">
    <property type="entry name" value="EGF"/>
    <property type="match status" value="11"/>
</dbReference>
<dbReference type="PROSITE" id="PS00010">
    <property type="entry name" value="ASX_HYDROXYL"/>
    <property type="match status" value="5"/>
</dbReference>
<dbReference type="GO" id="GO:0005576">
    <property type="term" value="C:extracellular region"/>
    <property type="evidence" value="ECO:0007669"/>
    <property type="project" value="InterPro"/>
</dbReference>
<organism evidence="15 16">
    <name type="scientific">Megalops atlanticus</name>
    <name type="common">Tarpon</name>
    <name type="synonym">Clupea gigantea</name>
    <dbReference type="NCBI Taxonomy" id="7932"/>
    <lineage>
        <taxon>Eukaryota</taxon>
        <taxon>Metazoa</taxon>
        <taxon>Chordata</taxon>
        <taxon>Craniata</taxon>
        <taxon>Vertebrata</taxon>
        <taxon>Euteleostomi</taxon>
        <taxon>Actinopterygii</taxon>
        <taxon>Neopterygii</taxon>
        <taxon>Teleostei</taxon>
        <taxon>Elopiformes</taxon>
        <taxon>Megalopidae</taxon>
        <taxon>Megalops</taxon>
    </lineage>
</organism>
<dbReference type="PANTHER" id="PTHR47333">
    <property type="entry name" value="VON WILLEBRAND FACTOR C AND EGF DOMAIN-CONTAINING PROTEIN"/>
    <property type="match status" value="1"/>
</dbReference>
<evidence type="ECO:0000256" key="7">
    <source>
        <dbReference type="ARBA" id="ARBA00022737"/>
    </source>
</evidence>
<feature type="region of interest" description="Disordered" evidence="12">
    <location>
        <begin position="385"/>
        <end position="447"/>
    </location>
</feature>
<comment type="similarity">
    <text evidence="2">Belongs to the fibulin family.</text>
</comment>
<feature type="domain" description="EGF-like" evidence="14">
    <location>
        <begin position="726"/>
        <end position="767"/>
    </location>
</feature>
<dbReference type="InterPro" id="IPR001881">
    <property type="entry name" value="EGF-like_Ca-bd_dom"/>
</dbReference>
<evidence type="ECO:0000259" key="13">
    <source>
        <dbReference type="PROSITE" id="PS01178"/>
    </source>
</evidence>
<keyword evidence="6" id="KW-0732">Signal</keyword>
<dbReference type="GO" id="GO:0005509">
    <property type="term" value="F:calcium ion binding"/>
    <property type="evidence" value="ECO:0007669"/>
    <property type="project" value="InterPro"/>
</dbReference>
<feature type="domain" description="EGF-like" evidence="14">
    <location>
        <begin position="1071"/>
        <end position="1112"/>
    </location>
</feature>
<evidence type="ECO:0000256" key="10">
    <source>
        <dbReference type="ARBA" id="ARBA00023180"/>
    </source>
</evidence>
<evidence type="ECO:0000259" key="14">
    <source>
        <dbReference type="PROSITE" id="PS50026"/>
    </source>
</evidence>
<dbReference type="SMART" id="SM00104">
    <property type="entry name" value="ANATO"/>
    <property type="match status" value="3"/>
</dbReference>
<comment type="caution">
    <text evidence="15">The sequence shown here is derived from an EMBL/GenBank/DDBJ whole genome shotgun (WGS) entry which is preliminary data.</text>
</comment>
<feature type="domain" description="EGF-like" evidence="14">
    <location>
        <begin position="1113"/>
        <end position="1151"/>
    </location>
</feature>
<evidence type="ECO:0000256" key="9">
    <source>
        <dbReference type="ARBA" id="ARBA00023157"/>
    </source>
</evidence>
<evidence type="ECO:0000256" key="4">
    <source>
        <dbReference type="ARBA" id="ARBA00022530"/>
    </source>
</evidence>
<comment type="caution">
    <text evidence="11">Lacks conserved residue(s) required for the propagation of feature annotation.</text>
</comment>
<dbReference type="InterPro" id="IPR056612">
    <property type="entry name" value="FIBL-2_dom"/>
</dbReference>
<evidence type="ECO:0000256" key="11">
    <source>
        <dbReference type="PROSITE-ProRule" id="PRU00076"/>
    </source>
</evidence>
<keyword evidence="8" id="KW-0106">Calcium</keyword>
<feature type="compositionally biased region" description="Basic and acidic residues" evidence="12">
    <location>
        <begin position="431"/>
        <end position="447"/>
    </location>
</feature>
<evidence type="ECO:0000256" key="2">
    <source>
        <dbReference type="ARBA" id="ARBA00006127"/>
    </source>
</evidence>
<dbReference type="CDD" id="cd00054">
    <property type="entry name" value="EGF_CA"/>
    <property type="match status" value="7"/>
</dbReference>
<keyword evidence="5 11" id="KW-0245">EGF-like domain</keyword>
<dbReference type="OrthoDB" id="4062651at2759"/>
<dbReference type="InterPro" id="IPR009030">
    <property type="entry name" value="Growth_fac_rcpt_cys_sf"/>
</dbReference>
<feature type="domain" description="EGF-like" evidence="14">
    <location>
        <begin position="1152"/>
        <end position="1194"/>
    </location>
</feature>
<proteinExistence type="inferred from homology"/>
<evidence type="ECO:0000256" key="6">
    <source>
        <dbReference type="ARBA" id="ARBA00022729"/>
    </source>
</evidence>
<dbReference type="FunFam" id="2.10.25.10:FF:000341">
    <property type="entry name" value="Fibulin 2"/>
    <property type="match status" value="1"/>
</dbReference>
<feature type="compositionally biased region" description="Basic and acidic residues" evidence="12">
    <location>
        <begin position="459"/>
        <end position="486"/>
    </location>
</feature>
<evidence type="ECO:0000256" key="12">
    <source>
        <dbReference type="SAM" id="MobiDB-lite"/>
    </source>
</evidence>
<dbReference type="SUPFAM" id="SSF57184">
    <property type="entry name" value="Growth factor receptor domain"/>
    <property type="match status" value="4"/>
</dbReference>
<dbReference type="InterPro" id="IPR052080">
    <property type="entry name" value="vWF_C/EGF_Fibrillin"/>
</dbReference>
<dbReference type="InterPro" id="IPR055088">
    <property type="entry name" value="Fibulin_C"/>
</dbReference>
<evidence type="ECO:0000256" key="5">
    <source>
        <dbReference type="ARBA" id="ARBA00022536"/>
    </source>
</evidence>
<dbReference type="GO" id="GO:0030855">
    <property type="term" value="P:epithelial cell differentiation"/>
    <property type="evidence" value="ECO:0007669"/>
    <property type="project" value="UniProtKB-ARBA"/>
</dbReference>
<name>A0A9D3TCG8_MEGAT</name>
<dbReference type="FunFam" id="2.10.25.10:FF:000038">
    <property type="entry name" value="Fibrillin 2"/>
    <property type="match status" value="1"/>
</dbReference>
<keyword evidence="7" id="KW-0677">Repeat</keyword>
<dbReference type="Pfam" id="PF07645">
    <property type="entry name" value="EGF_CA"/>
    <property type="match status" value="6"/>
</dbReference>
<dbReference type="SMART" id="SM00179">
    <property type="entry name" value="EGF_CA"/>
    <property type="match status" value="11"/>
</dbReference>
<dbReference type="PROSITE" id="PS50026">
    <property type="entry name" value="EGF_3"/>
    <property type="match status" value="5"/>
</dbReference>
<dbReference type="Gene3D" id="2.10.25.10">
    <property type="entry name" value="Laminin"/>
    <property type="match status" value="11"/>
</dbReference>
<dbReference type="FunFam" id="2.10.25.10:FF:000078">
    <property type="entry name" value="Fibulin-1"/>
    <property type="match status" value="2"/>
</dbReference>
<evidence type="ECO:0000313" key="16">
    <source>
        <dbReference type="Proteomes" id="UP001046870"/>
    </source>
</evidence>
<feature type="domain" description="Anaphylatoxin-like" evidence="13">
    <location>
        <begin position="564"/>
        <end position="600"/>
    </location>
</feature>
<evidence type="ECO:0008006" key="17">
    <source>
        <dbReference type="Google" id="ProtNLM"/>
    </source>
</evidence>
<keyword evidence="16" id="KW-1185">Reference proteome</keyword>
<dbReference type="FunFam" id="2.10.25.10:FF:000139">
    <property type="entry name" value="Fibulin-1"/>
    <property type="match status" value="1"/>
</dbReference>
<dbReference type="PROSITE" id="PS01187">
    <property type="entry name" value="EGF_CA"/>
    <property type="match status" value="3"/>
</dbReference>
<feature type="compositionally biased region" description="Basic residues" evidence="12">
    <location>
        <begin position="487"/>
        <end position="497"/>
    </location>
</feature>
<keyword evidence="4" id="KW-0272">Extracellular matrix</keyword>
<dbReference type="EMBL" id="JAFDVH010000005">
    <property type="protein sequence ID" value="KAG7478102.1"/>
    <property type="molecule type" value="Genomic_DNA"/>
</dbReference>
<feature type="region of interest" description="Disordered" evidence="12">
    <location>
        <begin position="459"/>
        <end position="529"/>
    </location>
</feature>
<keyword evidence="3" id="KW-0964">Secreted</keyword>
<dbReference type="PANTHER" id="PTHR47333:SF4">
    <property type="entry name" value="EGF-LIKE DOMAIN-CONTAINING PROTEIN"/>
    <property type="match status" value="1"/>
</dbReference>
<reference evidence="15" key="1">
    <citation type="submission" date="2021-01" db="EMBL/GenBank/DDBJ databases">
        <authorList>
            <person name="Zahm M."/>
            <person name="Roques C."/>
            <person name="Cabau C."/>
            <person name="Klopp C."/>
            <person name="Donnadieu C."/>
            <person name="Jouanno E."/>
            <person name="Lampietro C."/>
            <person name="Louis A."/>
            <person name="Herpin A."/>
            <person name="Echchiki A."/>
            <person name="Berthelot C."/>
            <person name="Parey E."/>
            <person name="Roest-Crollius H."/>
            <person name="Braasch I."/>
            <person name="Postlethwait J."/>
            <person name="Bobe J."/>
            <person name="Montfort J."/>
            <person name="Bouchez O."/>
            <person name="Begum T."/>
            <person name="Mejri S."/>
            <person name="Adams A."/>
            <person name="Chen W.-J."/>
            <person name="Guiguen Y."/>
        </authorList>
    </citation>
    <scope>NUCLEOTIDE SEQUENCE</scope>
    <source>
        <strain evidence="15">YG-15Mar2019-1</strain>
        <tissue evidence="15">Brain</tissue>
    </source>
</reference>
<feature type="compositionally biased region" description="Low complexity" evidence="12">
    <location>
        <begin position="402"/>
        <end position="422"/>
    </location>
</feature>
<evidence type="ECO:0000256" key="3">
    <source>
        <dbReference type="ARBA" id="ARBA00022525"/>
    </source>
</evidence>
<accession>A0A9D3TCG8</accession>
<gene>
    <name evidence="15" type="ORF">MATL_G00076740</name>
</gene>
<protein>
    <recommendedName>
        <fullName evidence="17">Fibulin 2</fullName>
    </recommendedName>
</protein>
<dbReference type="PROSITE" id="PS01178">
    <property type="entry name" value="ANAPHYLATOXIN_2"/>
    <property type="match status" value="3"/>
</dbReference>
<evidence type="ECO:0000313" key="15">
    <source>
        <dbReference type="EMBL" id="KAG7478102.1"/>
    </source>
</evidence>
<dbReference type="SUPFAM" id="SSF57196">
    <property type="entry name" value="EGF/Laminin"/>
    <property type="match status" value="2"/>
</dbReference>
<comment type="subcellular location">
    <subcellularLocation>
        <location evidence="1">Secreted</location>
        <location evidence="1">Extracellular space</location>
        <location evidence="1">Extracellular matrix</location>
    </subcellularLocation>
</comment>
<dbReference type="InterPro" id="IPR018097">
    <property type="entry name" value="EGF_Ca-bd_CS"/>
</dbReference>
<dbReference type="InterPro" id="IPR049883">
    <property type="entry name" value="NOTCH1_EGF-like"/>
</dbReference>
<dbReference type="PROSITE" id="PS01186">
    <property type="entry name" value="EGF_2"/>
    <property type="match status" value="5"/>
</dbReference>
<dbReference type="FunFam" id="2.10.25.10:FF:000010">
    <property type="entry name" value="Pro-epidermal growth factor"/>
    <property type="match status" value="2"/>
</dbReference>